<evidence type="ECO:0000313" key="4">
    <source>
        <dbReference type="Proteomes" id="UP001310594"/>
    </source>
</evidence>
<dbReference type="AlphaFoldDB" id="A0AAN7VXW6"/>
<dbReference type="EMBL" id="JAVRQU010000019">
    <property type="protein sequence ID" value="KAK5692574.1"/>
    <property type="molecule type" value="Genomic_DNA"/>
</dbReference>
<comment type="caution">
    <text evidence="3">The sequence shown here is derived from an EMBL/GenBank/DDBJ whole genome shotgun (WGS) entry which is preliminary data.</text>
</comment>
<reference evidence="3" key="1">
    <citation type="submission" date="2023-08" db="EMBL/GenBank/DDBJ databases">
        <title>Black Yeasts Isolated from many extreme environments.</title>
        <authorList>
            <person name="Coleine C."/>
            <person name="Stajich J.E."/>
            <person name="Selbmann L."/>
        </authorList>
    </citation>
    <scope>NUCLEOTIDE SEQUENCE</scope>
    <source>
        <strain evidence="3">CCFEE 5810</strain>
    </source>
</reference>
<dbReference type="Pfam" id="PF09791">
    <property type="entry name" value="Oxidored-like"/>
    <property type="match status" value="1"/>
</dbReference>
<organism evidence="3 4">
    <name type="scientific">Elasticomyces elasticus</name>
    <dbReference type="NCBI Taxonomy" id="574655"/>
    <lineage>
        <taxon>Eukaryota</taxon>
        <taxon>Fungi</taxon>
        <taxon>Dikarya</taxon>
        <taxon>Ascomycota</taxon>
        <taxon>Pezizomycotina</taxon>
        <taxon>Dothideomycetes</taxon>
        <taxon>Dothideomycetidae</taxon>
        <taxon>Mycosphaerellales</taxon>
        <taxon>Teratosphaeriaceae</taxon>
        <taxon>Elasticomyces</taxon>
    </lineage>
</organism>
<accession>A0AAN7VXW6</accession>
<evidence type="ECO:0000313" key="3">
    <source>
        <dbReference type="EMBL" id="KAK5692574.1"/>
    </source>
</evidence>
<protein>
    <recommendedName>
        <fullName evidence="2">Oxidoreductase-like domain-containing protein</fullName>
    </recommendedName>
</protein>
<evidence type="ECO:0000259" key="2">
    <source>
        <dbReference type="Pfam" id="PF09791"/>
    </source>
</evidence>
<proteinExistence type="predicted"/>
<feature type="region of interest" description="Disordered" evidence="1">
    <location>
        <begin position="185"/>
        <end position="209"/>
    </location>
</feature>
<feature type="domain" description="Oxidoreductase-like" evidence="2">
    <location>
        <begin position="112"/>
        <end position="155"/>
    </location>
</feature>
<dbReference type="InterPro" id="IPR039251">
    <property type="entry name" value="OXLD1"/>
</dbReference>
<gene>
    <name evidence="3" type="ORF">LTR97_010885</name>
</gene>
<dbReference type="PANTHER" id="PTHR21193:SF3">
    <property type="entry name" value="OXIDOREDUCTASE-LIKE DOMAIN-CONTAINING PROTEIN 1"/>
    <property type="match status" value="1"/>
</dbReference>
<dbReference type="GO" id="GO:0005739">
    <property type="term" value="C:mitochondrion"/>
    <property type="evidence" value="ECO:0007669"/>
    <property type="project" value="TreeGrafter"/>
</dbReference>
<evidence type="ECO:0000256" key="1">
    <source>
        <dbReference type="SAM" id="MobiDB-lite"/>
    </source>
</evidence>
<dbReference type="PANTHER" id="PTHR21193">
    <property type="entry name" value="OXIDOREDUCTASE-LIKE DOMAIN-CONTAINING PROTEIN 1"/>
    <property type="match status" value="1"/>
</dbReference>
<dbReference type="InterPro" id="IPR019180">
    <property type="entry name" value="Oxidoreductase-like_N"/>
</dbReference>
<name>A0AAN7VXW6_9PEZI</name>
<sequence>MQAVLRVPVRQTLARQRCCGHALLSPRQRRQYGDDKQHAFDGYLADLLDAPLRSVQPATPTPPAASIIKKSPKTAEEEKIAKYQNIFGSKADKSAERKRERERELESRSQLVAGVLIPPRPEEPDNCCMSGCINCVWELFRDEMEEWAMKSAEARSKQVEQRMQGKATGMMAHDTGTPTHVATSMDDDGGGRDTSWSGNDLGSGEPDLFADVPVGIREFMKTEKKLKQRRQKQ</sequence>
<dbReference type="Proteomes" id="UP001310594">
    <property type="component" value="Unassembled WGS sequence"/>
</dbReference>